<name>A0A8S3S0H2_MYTED</name>
<keyword evidence="2" id="KW-1185">Reference proteome</keyword>
<protein>
    <submittedName>
        <fullName evidence="1">Uncharacterized protein</fullName>
    </submittedName>
</protein>
<comment type="caution">
    <text evidence="1">The sequence shown here is derived from an EMBL/GenBank/DDBJ whole genome shotgun (WGS) entry which is preliminary data.</text>
</comment>
<dbReference type="Proteomes" id="UP000683360">
    <property type="component" value="Unassembled WGS sequence"/>
</dbReference>
<proteinExistence type="predicted"/>
<gene>
    <name evidence="1" type="ORF">MEDL_26584</name>
</gene>
<dbReference type="AlphaFoldDB" id="A0A8S3S0H2"/>
<evidence type="ECO:0000313" key="2">
    <source>
        <dbReference type="Proteomes" id="UP000683360"/>
    </source>
</evidence>
<dbReference type="EMBL" id="CAJPWZ010001305">
    <property type="protein sequence ID" value="CAG2212627.1"/>
    <property type="molecule type" value="Genomic_DNA"/>
</dbReference>
<sequence length="207" mass="24991">MIQWKQNRLSQLEIYKNEQEVFAVKEINMMESRIRLEIRQRILLTPKEKEDWKHHANNVVEKCIDHPLDIDIIEAFEKLWSADLMRFNADSIEESLSIDEEIWKIVMHYFPNDKLYITNEQTMFEQQQRIQMLIQLTKTKGCIDEMDITERHLSGKESRFDTNRKIALTMSNDIFSEIDMFIENRENKRFNIVEIREIFDLICTNLS</sequence>
<evidence type="ECO:0000313" key="1">
    <source>
        <dbReference type="EMBL" id="CAG2212627.1"/>
    </source>
</evidence>
<organism evidence="1 2">
    <name type="scientific">Mytilus edulis</name>
    <name type="common">Blue mussel</name>
    <dbReference type="NCBI Taxonomy" id="6550"/>
    <lineage>
        <taxon>Eukaryota</taxon>
        <taxon>Metazoa</taxon>
        <taxon>Spiralia</taxon>
        <taxon>Lophotrochozoa</taxon>
        <taxon>Mollusca</taxon>
        <taxon>Bivalvia</taxon>
        <taxon>Autobranchia</taxon>
        <taxon>Pteriomorphia</taxon>
        <taxon>Mytilida</taxon>
        <taxon>Mytiloidea</taxon>
        <taxon>Mytilidae</taxon>
        <taxon>Mytilinae</taxon>
        <taxon>Mytilus</taxon>
    </lineage>
</organism>
<accession>A0A8S3S0H2</accession>
<reference evidence="1" key="1">
    <citation type="submission" date="2021-03" db="EMBL/GenBank/DDBJ databases">
        <authorList>
            <person name="Bekaert M."/>
        </authorList>
    </citation>
    <scope>NUCLEOTIDE SEQUENCE</scope>
</reference>